<feature type="compositionally biased region" description="Acidic residues" evidence="2">
    <location>
        <begin position="275"/>
        <end position="291"/>
    </location>
</feature>
<name>A0AAD6VJQ0_9AGAR</name>
<keyword evidence="1" id="KW-0862">Zinc</keyword>
<reference evidence="4" key="1">
    <citation type="submission" date="2023-03" db="EMBL/GenBank/DDBJ databases">
        <title>Massive genome expansion in bonnet fungi (Mycena s.s.) driven by repeated elements and novel gene families across ecological guilds.</title>
        <authorList>
            <consortium name="Lawrence Berkeley National Laboratory"/>
            <person name="Harder C.B."/>
            <person name="Miyauchi S."/>
            <person name="Viragh M."/>
            <person name="Kuo A."/>
            <person name="Thoen E."/>
            <person name="Andreopoulos B."/>
            <person name="Lu D."/>
            <person name="Skrede I."/>
            <person name="Drula E."/>
            <person name="Henrissat B."/>
            <person name="Morin E."/>
            <person name="Kohler A."/>
            <person name="Barry K."/>
            <person name="LaButti K."/>
            <person name="Morin E."/>
            <person name="Salamov A."/>
            <person name="Lipzen A."/>
            <person name="Mereny Z."/>
            <person name="Hegedus B."/>
            <person name="Baldrian P."/>
            <person name="Stursova M."/>
            <person name="Weitz H."/>
            <person name="Taylor A."/>
            <person name="Grigoriev I.V."/>
            <person name="Nagy L.G."/>
            <person name="Martin F."/>
            <person name="Kauserud H."/>
        </authorList>
    </citation>
    <scope>NUCLEOTIDE SEQUENCE</scope>
    <source>
        <strain evidence="4">9144</strain>
    </source>
</reference>
<evidence type="ECO:0000256" key="1">
    <source>
        <dbReference type="PROSITE-ProRule" id="PRU00325"/>
    </source>
</evidence>
<keyword evidence="1" id="KW-0479">Metal-binding</keyword>
<keyword evidence="5" id="KW-1185">Reference proteome</keyword>
<keyword evidence="1" id="KW-0863">Zinc-finger</keyword>
<evidence type="ECO:0000259" key="3">
    <source>
        <dbReference type="PROSITE" id="PS50966"/>
    </source>
</evidence>
<proteinExistence type="predicted"/>
<organism evidence="4 5">
    <name type="scientific">Mycena pura</name>
    <dbReference type="NCBI Taxonomy" id="153505"/>
    <lineage>
        <taxon>Eukaryota</taxon>
        <taxon>Fungi</taxon>
        <taxon>Dikarya</taxon>
        <taxon>Basidiomycota</taxon>
        <taxon>Agaricomycotina</taxon>
        <taxon>Agaricomycetes</taxon>
        <taxon>Agaricomycetidae</taxon>
        <taxon>Agaricales</taxon>
        <taxon>Marasmiineae</taxon>
        <taxon>Mycenaceae</taxon>
        <taxon>Mycena</taxon>
    </lineage>
</organism>
<sequence>MQADVENYLDAESFFDALRAQFKEGTVNLNAAYPIPSDASVSTRERVQMCWAVAGMYKFCVEHDLREVWAYLWENWYRSSRWELWARSMHPEIPVLKTTMILESHWRRIKHDFLHHFHMPRCDLLAWILIVKLAPNYYRKLERLLTDTGRYRELPTWRKDFKRAWRRAEKTPITLPVNPAYQTNAKKGLCTCPSMPTSRFLICKHYVQGVERVPPVFFLEVKRHRTAPFWRHPSLRPLGDESAGDGTSEDMAVEHDTLPGSDDAPPGSDDAPPGSDDEDDDLVDTRPDEDDRPTFLEAIDENIDVIMEFARGLKFQRQFRDQRMLDTVEKEGASFLRLARACLRKEKRMQSTRGDVPSTWDKSAGSAMYYRARPAASQI</sequence>
<protein>
    <recommendedName>
        <fullName evidence="3">SWIM-type domain-containing protein</fullName>
    </recommendedName>
</protein>
<evidence type="ECO:0000256" key="2">
    <source>
        <dbReference type="SAM" id="MobiDB-lite"/>
    </source>
</evidence>
<dbReference type="AlphaFoldDB" id="A0AAD6VJQ0"/>
<accession>A0AAD6VJQ0</accession>
<feature type="compositionally biased region" description="Low complexity" evidence="2">
    <location>
        <begin position="258"/>
        <end position="274"/>
    </location>
</feature>
<feature type="domain" description="SWIM-type" evidence="3">
    <location>
        <begin position="181"/>
        <end position="214"/>
    </location>
</feature>
<evidence type="ECO:0000313" key="4">
    <source>
        <dbReference type="EMBL" id="KAJ7213507.1"/>
    </source>
</evidence>
<dbReference type="PROSITE" id="PS50966">
    <property type="entry name" value="ZF_SWIM"/>
    <property type="match status" value="1"/>
</dbReference>
<gene>
    <name evidence="4" type="ORF">GGX14DRAFT_360834</name>
</gene>
<dbReference type="Proteomes" id="UP001219525">
    <property type="component" value="Unassembled WGS sequence"/>
</dbReference>
<dbReference type="GO" id="GO:0008270">
    <property type="term" value="F:zinc ion binding"/>
    <property type="evidence" value="ECO:0007669"/>
    <property type="project" value="UniProtKB-KW"/>
</dbReference>
<evidence type="ECO:0000313" key="5">
    <source>
        <dbReference type="Proteomes" id="UP001219525"/>
    </source>
</evidence>
<dbReference type="EMBL" id="JARJCW010000021">
    <property type="protein sequence ID" value="KAJ7213507.1"/>
    <property type="molecule type" value="Genomic_DNA"/>
</dbReference>
<dbReference type="InterPro" id="IPR007527">
    <property type="entry name" value="Znf_SWIM"/>
</dbReference>
<comment type="caution">
    <text evidence="4">The sequence shown here is derived from an EMBL/GenBank/DDBJ whole genome shotgun (WGS) entry which is preliminary data.</text>
</comment>
<feature type="region of interest" description="Disordered" evidence="2">
    <location>
        <begin position="232"/>
        <end position="294"/>
    </location>
</feature>